<dbReference type="InterPro" id="IPR051401">
    <property type="entry name" value="GtrA_CellWall_Glycosyl"/>
</dbReference>
<feature type="transmembrane region" description="Helical" evidence="6">
    <location>
        <begin position="12"/>
        <end position="35"/>
    </location>
</feature>
<keyword evidence="4 6" id="KW-1133">Transmembrane helix</keyword>
<feature type="transmembrane region" description="Helical" evidence="6">
    <location>
        <begin position="72"/>
        <end position="91"/>
    </location>
</feature>
<keyword evidence="9" id="KW-1185">Reference proteome</keyword>
<dbReference type="PANTHER" id="PTHR38459">
    <property type="entry name" value="PROPHAGE BACTOPRENOL-LINKED GLUCOSE TRANSLOCASE HOMOLOG"/>
    <property type="match status" value="1"/>
</dbReference>
<name>A0ABS0B568_9GAMM</name>
<sequence>MRRLLHQGSRYFAVGVLQFLLDWLMFVVLSAAGMPVEPANVLGRISGAALGFWLNGRFTFTGDDNALGRRQFARFAVMWVGTTFFGTWAVAHVEQVLGLRWTWLAKPVIDLALSAVGFVLSRHWIYRR</sequence>
<evidence type="ECO:0000313" key="9">
    <source>
        <dbReference type="Proteomes" id="UP001429984"/>
    </source>
</evidence>
<evidence type="ECO:0000256" key="3">
    <source>
        <dbReference type="ARBA" id="ARBA00022692"/>
    </source>
</evidence>
<evidence type="ECO:0000259" key="7">
    <source>
        <dbReference type="Pfam" id="PF04138"/>
    </source>
</evidence>
<keyword evidence="3 6" id="KW-0812">Transmembrane</keyword>
<proteinExistence type="inferred from homology"/>
<dbReference type="Proteomes" id="UP001429984">
    <property type="component" value="Unassembled WGS sequence"/>
</dbReference>
<feature type="transmembrane region" description="Helical" evidence="6">
    <location>
        <begin position="41"/>
        <end position="60"/>
    </location>
</feature>
<evidence type="ECO:0000256" key="4">
    <source>
        <dbReference type="ARBA" id="ARBA00022989"/>
    </source>
</evidence>
<feature type="transmembrane region" description="Helical" evidence="6">
    <location>
        <begin position="103"/>
        <end position="125"/>
    </location>
</feature>
<dbReference type="RefSeq" id="WP_194930548.1">
    <property type="nucleotide sequence ID" value="NZ_JADLZT010000004.1"/>
</dbReference>
<comment type="subcellular location">
    <subcellularLocation>
        <location evidence="1">Membrane</location>
        <topology evidence="1">Multi-pass membrane protein</topology>
    </subcellularLocation>
</comment>
<evidence type="ECO:0000256" key="6">
    <source>
        <dbReference type="SAM" id="Phobius"/>
    </source>
</evidence>
<reference evidence="8 9" key="1">
    <citation type="submission" date="2020-11" db="EMBL/GenBank/DDBJ databases">
        <title>Draft Genome Sequence and Secondary Metabolite Biosynthetic Potential of the Lysobacter niastensis Type strain DSM 18481.</title>
        <authorList>
            <person name="Turrini P."/>
            <person name="Artuso I."/>
            <person name="Tescari M."/>
            <person name="Lugli G.A."/>
            <person name="Frangipani E."/>
            <person name="Ventura M."/>
            <person name="Visca P."/>
        </authorList>
    </citation>
    <scope>NUCLEOTIDE SEQUENCE [LARGE SCALE GENOMIC DNA]</scope>
    <source>
        <strain evidence="8 9">DSM 18481</strain>
    </source>
</reference>
<comment type="caution">
    <text evidence="8">The sequence shown here is derived from an EMBL/GenBank/DDBJ whole genome shotgun (WGS) entry which is preliminary data.</text>
</comment>
<dbReference type="EMBL" id="JADLZT010000004">
    <property type="protein sequence ID" value="MBF6023938.1"/>
    <property type="molecule type" value="Genomic_DNA"/>
</dbReference>
<dbReference type="Pfam" id="PF04138">
    <property type="entry name" value="GtrA_DPMS_TM"/>
    <property type="match status" value="1"/>
</dbReference>
<keyword evidence="5 6" id="KW-0472">Membrane</keyword>
<gene>
    <name evidence="8" type="ORF">IU514_07845</name>
</gene>
<feature type="domain" description="GtrA/DPMS transmembrane" evidence="7">
    <location>
        <begin position="10"/>
        <end position="125"/>
    </location>
</feature>
<accession>A0ABS0B568</accession>
<protein>
    <submittedName>
        <fullName evidence="8">GtrA family protein</fullName>
    </submittedName>
</protein>
<dbReference type="PANTHER" id="PTHR38459:SF1">
    <property type="entry name" value="PROPHAGE BACTOPRENOL-LINKED GLUCOSE TRANSLOCASE HOMOLOG"/>
    <property type="match status" value="1"/>
</dbReference>
<evidence type="ECO:0000256" key="1">
    <source>
        <dbReference type="ARBA" id="ARBA00004141"/>
    </source>
</evidence>
<evidence type="ECO:0000313" key="8">
    <source>
        <dbReference type="EMBL" id="MBF6023938.1"/>
    </source>
</evidence>
<dbReference type="InterPro" id="IPR007267">
    <property type="entry name" value="GtrA_DPMS_TM"/>
</dbReference>
<evidence type="ECO:0000256" key="2">
    <source>
        <dbReference type="ARBA" id="ARBA00009399"/>
    </source>
</evidence>
<comment type="similarity">
    <text evidence="2">Belongs to the GtrA family.</text>
</comment>
<organism evidence="8 9">
    <name type="scientific">Lysobacter niastensis</name>
    <dbReference type="NCBI Taxonomy" id="380629"/>
    <lineage>
        <taxon>Bacteria</taxon>
        <taxon>Pseudomonadati</taxon>
        <taxon>Pseudomonadota</taxon>
        <taxon>Gammaproteobacteria</taxon>
        <taxon>Lysobacterales</taxon>
        <taxon>Lysobacteraceae</taxon>
        <taxon>Lysobacter</taxon>
    </lineage>
</organism>
<evidence type="ECO:0000256" key="5">
    <source>
        <dbReference type="ARBA" id="ARBA00023136"/>
    </source>
</evidence>